<dbReference type="STRING" id="9749.A0A2Y9LQ53"/>
<proteinExistence type="inferred from homology"/>
<dbReference type="InterPro" id="IPR003599">
    <property type="entry name" value="Ig_sub"/>
</dbReference>
<keyword evidence="9" id="KW-0325">Glycoprotein</keyword>
<keyword evidence="14" id="KW-0812">Transmembrane</keyword>
<keyword evidence="8" id="KW-1015">Disulfide bond</keyword>
<feature type="region of interest" description="Disordered" evidence="13">
    <location>
        <begin position="37"/>
        <end position="113"/>
    </location>
</feature>
<dbReference type="GO" id="GO:0007155">
    <property type="term" value="P:cell adhesion"/>
    <property type="evidence" value="ECO:0007669"/>
    <property type="project" value="UniProtKB-KW"/>
</dbReference>
<evidence type="ECO:0000256" key="12">
    <source>
        <dbReference type="ARBA" id="ARBA00037995"/>
    </source>
</evidence>
<protein>
    <submittedName>
        <fullName evidence="17">Opioid-binding protein/cell adhesion molecule isoform X1</fullName>
    </submittedName>
</protein>
<dbReference type="InterPro" id="IPR013098">
    <property type="entry name" value="Ig_I-set"/>
</dbReference>
<dbReference type="GO" id="GO:0005886">
    <property type="term" value="C:plasma membrane"/>
    <property type="evidence" value="ECO:0007669"/>
    <property type="project" value="UniProtKB-SubCell"/>
</dbReference>
<organism evidence="16 17">
    <name type="scientific">Delphinapterus leucas</name>
    <name type="common">Beluga whale</name>
    <dbReference type="NCBI Taxonomy" id="9749"/>
    <lineage>
        <taxon>Eukaryota</taxon>
        <taxon>Metazoa</taxon>
        <taxon>Chordata</taxon>
        <taxon>Craniata</taxon>
        <taxon>Vertebrata</taxon>
        <taxon>Euteleostomi</taxon>
        <taxon>Mammalia</taxon>
        <taxon>Eutheria</taxon>
        <taxon>Laurasiatheria</taxon>
        <taxon>Artiodactyla</taxon>
        <taxon>Whippomorpha</taxon>
        <taxon>Cetacea</taxon>
        <taxon>Odontoceti</taxon>
        <taxon>Monodontidae</taxon>
        <taxon>Delphinapterus</taxon>
    </lineage>
</organism>
<dbReference type="Gene3D" id="2.60.40.10">
    <property type="entry name" value="Immunoglobulins"/>
    <property type="match status" value="3"/>
</dbReference>
<dbReference type="InterPro" id="IPR036179">
    <property type="entry name" value="Ig-like_dom_sf"/>
</dbReference>
<dbReference type="InParanoid" id="A0A2Y9LQ53"/>
<dbReference type="KEGG" id="dle:111165463"/>
<evidence type="ECO:0000256" key="3">
    <source>
        <dbReference type="ARBA" id="ARBA00022622"/>
    </source>
</evidence>
<dbReference type="FunFam" id="2.60.40.10:FF:000013">
    <property type="entry name" value="cell adhesion molecule 1 isoform X1"/>
    <property type="match status" value="1"/>
</dbReference>
<dbReference type="InterPro" id="IPR013783">
    <property type="entry name" value="Ig-like_fold"/>
</dbReference>
<evidence type="ECO:0000256" key="6">
    <source>
        <dbReference type="ARBA" id="ARBA00022889"/>
    </source>
</evidence>
<dbReference type="SMART" id="SM00409">
    <property type="entry name" value="IG"/>
    <property type="match status" value="3"/>
</dbReference>
<feature type="domain" description="Ig-like" evidence="15">
    <location>
        <begin position="452"/>
        <end position="539"/>
    </location>
</feature>
<evidence type="ECO:0000256" key="11">
    <source>
        <dbReference type="ARBA" id="ARBA00023319"/>
    </source>
</evidence>
<dbReference type="FunFam" id="2.60.40.10:FF:000113">
    <property type="entry name" value="Opioid-binding protein/cell adhesion molecule"/>
    <property type="match status" value="1"/>
</dbReference>
<evidence type="ECO:0000313" key="16">
    <source>
        <dbReference type="Proteomes" id="UP000248483"/>
    </source>
</evidence>
<dbReference type="Proteomes" id="UP000248483">
    <property type="component" value="Unplaced"/>
</dbReference>
<keyword evidence="11" id="KW-0393">Immunoglobulin domain</keyword>
<accession>A0A2Y9LQ53</accession>
<evidence type="ECO:0000313" key="17">
    <source>
        <dbReference type="RefSeq" id="XP_022411859.1"/>
    </source>
</evidence>
<evidence type="ECO:0000256" key="10">
    <source>
        <dbReference type="ARBA" id="ARBA00023288"/>
    </source>
</evidence>
<reference evidence="17" key="1">
    <citation type="submission" date="2025-08" db="UniProtKB">
        <authorList>
            <consortium name="RefSeq"/>
        </authorList>
    </citation>
    <scope>IDENTIFICATION</scope>
    <source>
        <tissue evidence="17">Blood</tissue>
    </source>
</reference>
<dbReference type="SMART" id="SM00408">
    <property type="entry name" value="IGc2"/>
    <property type="match status" value="3"/>
</dbReference>
<comment type="subcellular location">
    <subcellularLocation>
        <location evidence="1">Cell membrane</location>
        <topology evidence="1">Lipid-anchor</topology>
        <topology evidence="1">GPI-anchor</topology>
    </subcellularLocation>
</comment>
<evidence type="ECO:0000256" key="7">
    <source>
        <dbReference type="ARBA" id="ARBA00023136"/>
    </source>
</evidence>
<evidence type="ECO:0000256" key="9">
    <source>
        <dbReference type="ARBA" id="ARBA00023180"/>
    </source>
</evidence>
<dbReference type="SUPFAM" id="SSF48726">
    <property type="entry name" value="Immunoglobulin"/>
    <property type="match status" value="3"/>
</dbReference>
<evidence type="ECO:0000256" key="2">
    <source>
        <dbReference type="ARBA" id="ARBA00022475"/>
    </source>
</evidence>
<dbReference type="PANTHER" id="PTHR42757">
    <property type="entry name" value="IGLON FAMILY OF IMMUNOGLOBULIN SUPERFAMILY-RELATED"/>
    <property type="match status" value="1"/>
</dbReference>
<dbReference type="GO" id="GO:0098552">
    <property type="term" value="C:side of membrane"/>
    <property type="evidence" value="ECO:0007669"/>
    <property type="project" value="UniProtKB-KW"/>
</dbReference>
<feature type="transmembrane region" description="Helical" evidence="14">
    <location>
        <begin position="195"/>
        <end position="220"/>
    </location>
</feature>
<comment type="similarity">
    <text evidence="12">Belongs to the immunoglobulin superfamily. IgLON family.</text>
</comment>
<dbReference type="RefSeq" id="XP_022411859.1">
    <property type="nucleotide sequence ID" value="XM_022556151.2"/>
</dbReference>
<keyword evidence="4" id="KW-0732">Signal</keyword>
<keyword evidence="2" id="KW-1003">Cell membrane</keyword>
<evidence type="ECO:0000256" key="14">
    <source>
        <dbReference type="SAM" id="Phobius"/>
    </source>
</evidence>
<evidence type="ECO:0000256" key="4">
    <source>
        <dbReference type="ARBA" id="ARBA00022729"/>
    </source>
</evidence>
<dbReference type="CTD" id="4978"/>
<dbReference type="AlphaFoldDB" id="A0A2Y9LQ53"/>
<keyword evidence="5" id="KW-0677">Repeat</keyword>
<keyword evidence="10" id="KW-0449">Lipoprotein</keyword>
<evidence type="ECO:0000259" key="15">
    <source>
        <dbReference type="PROSITE" id="PS50835"/>
    </source>
</evidence>
<gene>
    <name evidence="17" type="primary">OPCML</name>
</gene>
<name>A0A2Y9LQ53_DELLE</name>
<dbReference type="FunFam" id="2.60.40.10:FF:000305">
    <property type="entry name" value="neurotrimin isoform X2"/>
    <property type="match status" value="1"/>
</dbReference>
<feature type="domain" description="Ig-like" evidence="15">
    <location>
        <begin position="268"/>
        <end position="355"/>
    </location>
</feature>
<dbReference type="GeneID" id="111165463"/>
<dbReference type="InterPro" id="IPR050876">
    <property type="entry name" value="IgLON_domain"/>
</dbReference>
<keyword evidence="16" id="KW-1185">Reference proteome</keyword>
<keyword evidence="7 14" id="KW-0472">Membrane</keyword>
<evidence type="ECO:0000256" key="13">
    <source>
        <dbReference type="SAM" id="MobiDB-lite"/>
    </source>
</evidence>
<dbReference type="PROSITE" id="PS50835">
    <property type="entry name" value="IG_LIKE"/>
    <property type="match status" value="3"/>
</dbReference>
<dbReference type="InterPro" id="IPR003598">
    <property type="entry name" value="Ig_sub2"/>
</dbReference>
<keyword evidence="3" id="KW-0336">GPI-anchor</keyword>
<feature type="domain" description="Ig-like" evidence="15">
    <location>
        <begin position="365"/>
        <end position="448"/>
    </location>
</feature>
<sequence>MGHSSCPPSLETRRRKDGEELAQGLVTLPFLSCSEPCSVRSPLPGPAPPTAHEGAPVPTEGSPARWHLPQRPVHTRAPGGGEHGADRSSPEPSLPAGKCPRVAQESGTNASLGGGLLRAPRRLVLMVFTSCVSVQQKTRDAACLLPLSSALSLPLQTLDLNLLRIQHRGRRQRQQRQPAQPRGHRSLKMHHPACWIVFSVTTALLFIPGKCCLIIVLNIFKRELKAGPVLGLMGRKSLASFWPSCLVAPAARGVHGGVPVRSGDATFPKAMDNVTVRQGESATLRCTIDDRVTRVAWLNRSTILYAGNDKWSIDPRVIILVNTPTQYSIMIQNVDVYDEGPYTCSVQTDNHPKTSRVHLIVQVPPQIMNISSDVTVNEGSSVTLLCLAIGRPEPTVTWRHLSVKDGQGFVSEDEYLEISDIKRDQSGEYECSALNDVAAPDVRKVKITVNYPPYISKAKNTGVSVGQKGILSCEASAVPTAEFQWFKEDTRLATGLDGVRIENRGHISTLTFFNVSEKDYGNYTCVATNKLGNTNASITLYVAAPPEAAQTEQVTQLRANSKWHFTLCTFLSPGPLPGLERQRKVENRPARGWGKLSSSPDSGTNHAALCSVVACKIQEQNKTDSRLFPAF</sequence>
<evidence type="ECO:0000256" key="1">
    <source>
        <dbReference type="ARBA" id="ARBA00004609"/>
    </source>
</evidence>
<evidence type="ECO:0000256" key="5">
    <source>
        <dbReference type="ARBA" id="ARBA00022737"/>
    </source>
</evidence>
<feature type="region of interest" description="Disordered" evidence="13">
    <location>
        <begin position="1"/>
        <end position="20"/>
    </location>
</feature>
<evidence type="ECO:0000256" key="8">
    <source>
        <dbReference type="ARBA" id="ARBA00023157"/>
    </source>
</evidence>
<keyword evidence="14" id="KW-1133">Transmembrane helix</keyword>
<dbReference type="PANTHER" id="PTHR42757:SF17">
    <property type="entry name" value="OPIOID-BINDING PROTEIN_CELL ADHESION MOLECULE"/>
    <property type="match status" value="1"/>
</dbReference>
<dbReference type="InterPro" id="IPR007110">
    <property type="entry name" value="Ig-like_dom"/>
</dbReference>
<dbReference type="Pfam" id="PF13927">
    <property type="entry name" value="Ig_3"/>
    <property type="match status" value="1"/>
</dbReference>
<keyword evidence="6" id="KW-0130">Cell adhesion</keyword>
<dbReference type="Pfam" id="PF07679">
    <property type="entry name" value="I-set"/>
    <property type="match status" value="2"/>
</dbReference>